<evidence type="ECO:0000256" key="6">
    <source>
        <dbReference type="ARBA" id="ARBA00022842"/>
    </source>
</evidence>
<dbReference type="KEGG" id="dmp:FAK_38810"/>
<dbReference type="Gene3D" id="3.40.50.300">
    <property type="entry name" value="P-loop containing nucleotide triphosphate hydrolases"/>
    <property type="match status" value="1"/>
</dbReference>
<evidence type="ECO:0000256" key="4">
    <source>
        <dbReference type="ARBA" id="ARBA00022723"/>
    </source>
</evidence>
<evidence type="ECO:0000259" key="11">
    <source>
        <dbReference type="PROSITE" id="PS51706"/>
    </source>
</evidence>
<gene>
    <name evidence="10 12" type="primary">engB</name>
    <name evidence="12" type="ORF">FAK_38810</name>
</gene>
<dbReference type="Proteomes" id="UP001366166">
    <property type="component" value="Chromosome"/>
</dbReference>
<keyword evidence="9 10" id="KW-0131">Cell cycle</keyword>
<dbReference type="AlphaFoldDB" id="A0AAU9EJB0"/>
<dbReference type="Pfam" id="PF01926">
    <property type="entry name" value="MMR_HSR1"/>
    <property type="match status" value="1"/>
</dbReference>
<reference evidence="13" key="1">
    <citation type="journal article" date="2023" name="Arch. Microbiol.">
        <title>Desulfoferula mesophilus gen. nov. sp. nov., a mesophilic sulfate-reducing bacterium isolated from a brackish lake sediment.</title>
        <authorList>
            <person name="Watanabe T."/>
            <person name="Yabe T."/>
            <person name="Tsuji J.M."/>
            <person name="Fukui M."/>
        </authorList>
    </citation>
    <scope>NUCLEOTIDE SEQUENCE [LARGE SCALE GENOMIC DNA]</scope>
    <source>
        <strain evidence="13">12FAK</strain>
    </source>
</reference>
<organism evidence="12 13">
    <name type="scientific">Desulfoferula mesophila</name>
    <dbReference type="NCBI Taxonomy" id="3058419"/>
    <lineage>
        <taxon>Bacteria</taxon>
        <taxon>Pseudomonadati</taxon>
        <taxon>Thermodesulfobacteriota</taxon>
        <taxon>Desulfarculia</taxon>
        <taxon>Desulfarculales</taxon>
        <taxon>Desulfarculaceae</taxon>
        <taxon>Desulfoferula</taxon>
    </lineage>
</organism>
<dbReference type="RefSeq" id="WP_338603199.1">
    <property type="nucleotide sequence ID" value="NZ_AP028679.1"/>
</dbReference>
<proteinExistence type="inferred from homology"/>
<dbReference type="PROSITE" id="PS51706">
    <property type="entry name" value="G_ENGB"/>
    <property type="match status" value="1"/>
</dbReference>
<keyword evidence="5 10" id="KW-0547">Nucleotide-binding</keyword>
<dbReference type="EMBL" id="AP028679">
    <property type="protein sequence ID" value="BEQ16815.1"/>
    <property type="molecule type" value="Genomic_DNA"/>
</dbReference>
<dbReference type="InterPro" id="IPR030393">
    <property type="entry name" value="G_ENGB_dom"/>
</dbReference>
<dbReference type="GO" id="GO:0000917">
    <property type="term" value="P:division septum assembly"/>
    <property type="evidence" value="ECO:0007669"/>
    <property type="project" value="UniProtKB-KW"/>
</dbReference>
<comment type="cofactor">
    <cofactor evidence="1">
        <name>Mg(2+)</name>
        <dbReference type="ChEBI" id="CHEBI:18420"/>
    </cofactor>
</comment>
<keyword evidence="4" id="KW-0479">Metal-binding</keyword>
<keyword evidence="13" id="KW-1185">Reference proteome</keyword>
<dbReference type="GO" id="GO:0005525">
    <property type="term" value="F:GTP binding"/>
    <property type="evidence" value="ECO:0007669"/>
    <property type="project" value="UniProtKB-UniRule"/>
</dbReference>
<keyword evidence="8 10" id="KW-0717">Septation</keyword>
<name>A0AAU9EJB0_9BACT</name>
<dbReference type="PANTHER" id="PTHR11649">
    <property type="entry name" value="MSS1/TRME-RELATED GTP-BINDING PROTEIN"/>
    <property type="match status" value="1"/>
</dbReference>
<feature type="domain" description="EngB-type G" evidence="11">
    <location>
        <begin position="23"/>
        <end position="196"/>
    </location>
</feature>
<accession>A0AAU9EJB0</accession>
<evidence type="ECO:0000256" key="10">
    <source>
        <dbReference type="HAMAP-Rule" id="MF_00321"/>
    </source>
</evidence>
<dbReference type="HAMAP" id="MF_00321">
    <property type="entry name" value="GTPase_EngB"/>
    <property type="match status" value="1"/>
</dbReference>
<dbReference type="CDD" id="cd01876">
    <property type="entry name" value="YihA_EngB"/>
    <property type="match status" value="1"/>
</dbReference>
<keyword evidence="7 10" id="KW-0342">GTP-binding</keyword>
<dbReference type="FunFam" id="3.40.50.300:FF:000098">
    <property type="entry name" value="Probable GTP-binding protein EngB"/>
    <property type="match status" value="1"/>
</dbReference>
<comment type="similarity">
    <text evidence="2 10">Belongs to the TRAFAC class TrmE-Era-EngA-EngB-Septin-like GTPase superfamily. EngB GTPase family.</text>
</comment>
<evidence type="ECO:0000256" key="1">
    <source>
        <dbReference type="ARBA" id="ARBA00001946"/>
    </source>
</evidence>
<dbReference type="GO" id="GO:0005829">
    <property type="term" value="C:cytosol"/>
    <property type="evidence" value="ECO:0007669"/>
    <property type="project" value="TreeGrafter"/>
</dbReference>
<dbReference type="InterPro" id="IPR019987">
    <property type="entry name" value="GTP-bd_ribosome_bio_YsxC"/>
</dbReference>
<dbReference type="NCBIfam" id="TIGR03598">
    <property type="entry name" value="GTPase_YsxC"/>
    <property type="match status" value="1"/>
</dbReference>
<dbReference type="InterPro" id="IPR027417">
    <property type="entry name" value="P-loop_NTPase"/>
</dbReference>
<evidence type="ECO:0000256" key="8">
    <source>
        <dbReference type="ARBA" id="ARBA00023210"/>
    </source>
</evidence>
<evidence type="ECO:0000256" key="2">
    <source>
        <dbReference type="ARBA" id="ARBA00009638"/>
    </source>
</evidence>
<dbReference type="InterPro" id="IPR006073">
    <property type="entry name" value="GTP-bd"/>
</dbReference>
<sequence length="196" mass="21306">MIPIGQAEFITTAVKPSGYPPPGPPEVAFAGRSNVGKSSLINTLTRRKKLVRVSGTPGRTQHINFFSINQDAIRLVDLPGYGYAKVPKAIRAAWRPMVEAYLSGRDTLAAVVVILDIRREPTGEDLMLLDWLRSLQITVLAAVTKADKLSNNQQASRLAKLRPTLAPFDPTPTLFSASTGQGREELWARVCEAAGV</sequence>
<protein>
    <recommendedName>
        <fullName evidence="10">Probable GTP-binding protein EngB</fullName>
    </recommendedName>
</protein>
<dbReference type="GO" id="GO:0046872">
    <property type="term" value="F:metal ion binding"/>
    <property type="evidence" value="ECO:0007669"/>
    <property type="project" value="UniProtKB-KW"/>
</dbReference>
<dbReference type="PANTHER" id="PTHR11649:SF13">
    <property type="entry name" value="ENGB-TYPE G DOMAIN-CONTAINING PROTEIN"/>
    <property type="match status" value="1"/>
</dbReference>
<keyword evidence="3 10" id="KW-0132">Cell division</keyword>
<evidence type="ECO:0000256" key="5">
    <source>
        <dbReference type="ARBA" id="ARBA00022741"/>
    </source>
</evidence>
<dbReference type="SUPFAM" id="SSF52540">
    <property type="entry name" value="P-loop containing nucleoside triphosphate hydrolases"/>
    <property type="match status" value="1"/>
</dbReference>
<evidence type="ECO:0000256" key="9">
    <source>
        <dbReference type="ARBA" id="ARBA00023306"/>
    </source>
</evidence>
<comment type="function">
    <text evidence="10">Necessary for normal cell division and for the maintenance of normal septation.</text>
</comment>
<evidence type="ECO:0000256" key="3">
    <source>
        <dbReference type="ARBA" id="ARBA00022618"/>
    </source>
</evidence>
<evidence type="ECO:0000256" key="7">
    <source>
        <dbReference type="ARBA" id="ARBA00023134"/>
    </source>
</evidence>
<evidence type="ECO:0000313" key="13">
    <source>
        <dbReference type="Proteomes" id="UP001366166"/>
    </source>
</evidence>
<keyword evidence="6" id="KW-0460">Magnesium</keyword>
<evidence type="ECO:0000313" key="12">
    <source>
        <dbReference type="EMBL" id="BEQ16815.1"/>
    </source>
</evidence>